<keyword evidence="2" id="KW-0812">Transmembrane</keyword>
<protein>
    <submittedName>
        <fullName evidence="8">Neuromedin-K receptor-like</fullName>
    </submittedName>
</protein>
<evidence type="ECO:0000256" key="3">
    <source>
        <dbReference type="ARBA" id="ARBA00022989"/>
    </source>
</evidence>
<comment type="subcellular location">
    <subcellularLocation>
        <location evidence="1">Membrane</location>
        <topology evidence="1">Multi-pass membrane protein</topology>
    </subcellularLocation>
</comment>
<reference evidence="8" key="1">
    <citation type="submission" date="2020-04" db="EMBL/GenBank/DDBJ databases">
        <authorList>
            <person name="Alioto T."/>
            <person name="Alioto T."/>
            <person name="Gomez Garrido J."/>
        </authorList>
    </citation>
    <scope>NUCLEOTIDE SEQUENCE</scope>
    <source>
        <strain evidence="8">A484AB</strain>
    </source>
</reference>
<dbReference type="Gene3D" id="1.20.1070.10">
    <property type="entry name" value="Rhodopsin 7-helix transmembrane proteins"/>
    <property type="match status" value="1"/>
</dbReference>
<proteinExistence type="predicted"/>
<evidence type="ECO:0000256" key="5">
    <source>
        <dbReference type="ARBA" id="ARBA00023136"/>
    </source>
</evidence>
<dbReference type="AlphaFoldDB" id="A0A7D9HLX5"/>
<name>A0A7D9HLX5_PARCT</name>
<sequence length="337" mass="38285">MSNNTSNSSSSDEFERVSERFKKYQLIPLSIIFGIGLLANSMVIFNGIRRRKVIKHFSNYFVLSMAIADWCVMFFTLPAMFVEYLVGFKSMSDYVCSYILTIRETFQGAAMFSISTLAILRVRQVITNPLRQFSKRTCRLLVVAIWLISFLVCTSPFYSIYEINELGFCDPNYASTLRAKIHLTFITCILISPMLVATISYGTVIMKVTNFLGSDPDSERITKRNRSIAMLLIVLILSCWISYTPLGVYLLFDVYSASQVTVDPLIWQIVTILYFGGSAVNPILVLLTMPKDYKGFDIECRRQRRVGVEDPNAVQKEILKSSIPLHAQIVTQEVPPI</sequence>
<keyword evidence="7" id="KW-0807">Transducer</keyword>
<dbReference type="CDD" id="cd00637">
    <property type="entry name" value="7tm_classA_rhodopsin-like"/>
    <property type="match status" value="1"/>
</dbReference>
<gene>
    <name evidence="8" type="ORF">PACLA_8A035225</name>
</gene>
<evidence type="ECO:0000313" key="8">
    <source>
        <dbReference type="EMBL" id="CAB3985961.1"/>
    </source>
</evidence>
<keyword evidence="5" id="KW-0472">Membrane</keyword>
<keyword evidence="6 8" id="KW-0675">Receptor</keyword>
<dbReference type="PROSITE" id="PS50262">
    <property type="entry name" value="G_PROTEIN_RECEP_F1_2"/>
    <property type="match status" value="1"/>
</dbReference>
<keyword evidence="4" id="KW-0297">G-protein coupled receptor</keyword>
<dbReference type="EMBL" id="CACRXK020000946">
    <property type="protein sequence ID" value="CAB3985961.1"/>
    <property type="molecule type" value="Genomic_DNA"/>
</dbReference>
<evidence type="ECO:0000256" key="4">
    <source>
        <dbReference type="ARBA" id="ARBA00023040"/>
    </source>
</evidence>
<dbReference type="PRINTS" id="PR00237">
    <property type="entry name" value="GPCRRHODOPSN"/>
</dbReference>
<evidence type="ECO:0000313" key="9">
    <source>
        <dbReference type="Proteomes" id="UP001152795"/>
    </source>
</evidence>
<organism evidence="8 9">
    <name type="scientific">Paramuricea clavata</name>
    <name type="common">Red gorgonian</name>
    <name type="synonym">Violescent sea-whip</name>
    <dbReference type="NCBI Taxonomy" id="317549"/>
    <lineage>
        <taxon>Eukaryota</taxon>
        <taxon>Metazoa</taxon>
        <taxon>Cnidaria</taxon>
        <taxon>Anthozoa</taxon>
        <taxon>Octocorallia</taxon>
        <taxon>Malacalcyonacea</taxon>
        <taxon>Plexauridae</taxon>
        <taxon>Paramuricea</taxon>
    </lineage>
</organism>
<comment type="caution">
    <text evidence="8">The sequence shown here is derived from an EMBL/GenBank/DDBJ whole genome shotgun (WGS) entry which is preliminary data.</text>
</comment>
<dbReference type="SUPFAM" id="SSF81321">
    <property type="entry name" value="Family A G protein-coupled receptor-like"/>
    <property type="match status" value="1"/>
</dbReference>
<dbReference type="PANTHER" id="PTHR45695">
    <property type="entry name" value="LEUCOKININ RECEPTOR-RELATED"/>
    <property type="match status" value="1"/>
</dbReference>
<keyword evidence="9" id="KW-1185">Reference proteome</keyword>
<dbReference type="Pfam" id="PF00001">
    <property type="entry name" value="7tm_1"/>
    <property type="match status" value="1"/>
</dbReference>
<evidence type="ECO:0000256" key="2">
    <source>
        <dbReference type="ARBA" id="ARBA00022692"/>
    </source>
</evidence>
<dbReference type="GO" id="GO:0004930">
    <property type="term" value="F:G protein-coupled receptor activity"/>
    <property type="evidence" value="ECO:0007669"/>
    <property type="project" value="UniProtKB-KW"/>
</dbReference>
<evidence type="ECO:0000256" key="1">
    <source>
        <dbReference type="ARBA" id="ARBA00004141"/>
    </source>
</evidence>
<evidence type="ECO:0000256" key="7">
    <source>
        <dbReference type="ARBA" id="ARBA00023224"/>
    </source>
</evidence>
<dbReference type="Proteomes" id="UP001152795">
    <property type="component" value="Unassembled WGS sequence"/>
</dbReference>
<dbReference type="GO" id="GO:0005886">
    <property type="term" value="C:plasma membrane"/>
    <property type="evidence" value="ECO:0007669"/>
    <property type="project" value="TreeGrafter"/>
</dbReference>
<dbReference type="InterPro" id="IPR000276">
    <property type="entry name" value="GPCR_Rhodpsn"/>
</dbReference>
<keyword evidence="3" id="KW-1133">Transmembrane helix</keyword>
<dbReference type="InterPro" id="IPR017452">
    <property type="entry name" value="GPCR_Rhodpsn_7TM"/>
</dbReference>
<dbReference type="PANTHER" id="PTHR45695:SF9">
    <property type="entry name" value="LEUCOKININ RECEPTOR"/>
    <property type="match status" value="1"/>
</dbReference>
<dbReference type="OrthoDB" id="6076970at2759"/>
<accession>A0A7D9HLX5</accession>
<evidence type="ECO:0000256" key="6">
    <source>
        <dbReference type="ARBA" id="ARBA00023170"/>
    </source>
</evidence>